<dbReference type="Gene3D" id="3.10.129.10">
    <property type="entry name" value="Hotdog Thioesterase"/>
    <property type="match status" value="2"/>
</dbReference>
<keyword evidence="2" id="KW-0456">Lyase</keyword>
<dbReference type="PATRIC" id="fig|1653479.3.peg.4851"/>
<dbReference type="InterPro" id="IPR052741">
    <property type="entry name" value="Mitochondrial_HTD2"/>
</dbReference>
<dbReference type="KEGG" id="rhs:A3Q41_04797"/>
<name>A0A143QSW0_RHOFA</name>
<organism evidence="2 3">
    <name type="scientific">Rhodococcoides fascians</name>
    <name type="common">Rhodococcus fascians</name>
    <dbReference type="NCBI Taxonomy" id="1828"/>
    <lineage>
        <taxon>Bacteria</taxon>
        <taxon>Bacillati</taxon>
        <taxon>Actinomycetota</taxon>
        <taxon>Actinomycetes</taxon>
        <taxon>Mycobacteriales</taxon>
        <taxon>Nocardiaceae</taxon>
        <taxon>Rhodococcoides</taxon>
    </lineage>
</organism>
<dbReference type="InterPro" id="IPR039569">
    <property type="entry name" value="FAS1-like_DH_region"/>
</dbReference>
<reference evidence="2 3" key="1">
    <citation type="journal article" date="2016" name="Genome Announc.">
        <title>Complete Genome and Plasmid Sequences for Rhodococcus fascians D188 and Draft Sequences for Rhodococcus Isolates PBTS 1 and PBTS 2.</title>
        <authorList>
            <person name="Stamler R.A."/>
            <person name="Vereecke D."/>
            <person name="Zhang Y."/>
            <person name="Schilkey F."/>
            <person name="Devitt N."/>
            <person name="Randall J.J."/>
        </authorList>
    </citation>
    <scope>NUCLEOTIDE SEQUENCE [LARGE SCALE GENOMIC DNA]</scope>
    <source>
        <strain evidence="2 3">PBTS2</strain>
    </source>
</reference>
<feature type="domain" description="FAS1-like dehydratase" evidence="1">
    <location>
        <begin position="64"/>
        <end position="125"/>
    </location>
</feature>
<dbReference type="EC" id="4.2.1.153" evidence="2"/>
<gene>
    <name evidence="2" type="primary">meh</name>
    <name evidence="2" type="ORF">A3Q41_04797</name>
</gene>
<protein>
    <submittedName>
        <fullName evidence="2">Mesaconyl-C(4)-CoA hydratase</fullName>
        <ecNumber evidence="2">4.2.1.153</ecNumber>
    </submittedName>
</protein>
<dbReference type="InterPro" id="IPR029069">
    <property type="entry name" value="HotDog_dom_sf"/>
</dbReference>
<evidence type="ECO:0000313" key="3">
    <source>
        <dbReference type="Proteomes" id="UP000076038"/>
    </source>
</evidence>
<proteinExistence type="predicted"/>
<dbReference type="SUPFAM" id="SSF54637">
    <property type="entry name" value="Thioesterase/thiol ester dehydrase-isomerase"/>
    <property type="match status" value="2"/>
</dbReference>
<dbReference type="Proteomes" id="UP000076038">
    <property type="component" value="Chromosome"/>
</dbReference>
<keyword evidence="3" id="KW-1185">Reference proteome</keyword>
<dbReference type="OrthoDB" id="7183822at2"/>
<evidence type="ECO:0000313" key="2">
    <source>
        <dbReference type="EMBL" id="AMY26061.1"/>
    </source>
</evidence>
<dbReference type="AlphaFoldDB" id="A0A143QSW0"/>
<accession>A0A143QSW0</accession>
<sequence length="269" mass="29671">MAVVRTDEIGLTPALAYRGTFAADVAEPNPTGELPPGWEGIYFPFDAELGALRPDGSPAGDGVLPAIDLPRRMYAGEDTVFHRPIHYGDAVEQTVTAGSITEKQGRGGRLVFADVERTYRVDGELAISSVWHDVFLDAAKPGDTAKPPTPAPEVEWSWSEPLVLDSRQLFRYSAMTFNTHRVHYDRDWARSIEGLDDLLVHGPLIRMLLLDFVLRSRTAARPRSFSIQMQAPMFVDTAVRMVGNETERGSEVFLLDSEDGVLARGSVDT</sequence>
<dbReference type="PANTHER" id="PTHR28152">
    <property type="entry name" value="HYDROXYACYL-THIOESTER DEHYDRATASE TYPE 2, MITOCHONDRIAL"/>
    <property type="match status" value="1"/>
</dbReference>
<dbReference type="RefSeq" id="WP_063216787.1">
    <property type="nucleotide sequence ID" value="NZ_CP015220.1"/>
</dbReference>
<dbReference type="GO" id="GO:0019171">
    <property type="term" value="F:(3R)-hydroxyacyl-[acyl-carrier-protein] dehydratase activity"/>
    <property type="evidence" value="ECO:0007669"/>
    <property type="project" value="TreeGrafter"/>
</dbReference>
<dbReference type="Pfam" id="PF13452">
    <property type="entry name" value="FAS1_DH_region"/>
    <property type="match status" value="1"/>
</dbReference>
<reference evidence="3" key="2">
    <citation type="submission" date="2016-04" db="EMBL/GenBank/DDBJ databases">
        <title>Complete Genome and Plasmid Sequences for Rhodococcus fascians D188 and Draft Sequences for Rhodococcus spp. Isolates PBTS 1 and PBTS 2.</title>
        <authorList>
            <person name="Stamer R."/>
            <person name="Vereecke D."/>
            <person name="Zhang Y."/>
            <person name="Schilkey F."/>
            <person name="Devitt N."/>
            <person name="Randall J."/>
        </authorList>
    </citation>
    <scope>NUCLEOTIDE SEQUENCE [LARGE SCALE GENOMIC DNA]</scope>
    <source>
        <strain evidence="3">PBTS2</strain>
    </source>
</reference>
<dbReference type="PANTHER" id="PTHR28152:SF1">
    <property type="entry name" value="HYDROXYACYL-THIOESTER DEHYDRATASE TYPE 2, MITOCHONDRIAL"/>
    <property type="match status" value="1"/>
</dbReference>
<dbReference type="EMBL" id="CP015220">
    <property type="protein sequence ID" value="AMY26061.1"/>
    <property type="molecule type" value="Genomic_DNA"/>
</dbReference>
<evidence type="ECO:0000259" key="1">
    <source>
        <dbReference type="Pfam" id="PF13452"/>
    </source>
</evidence>